<accession>A0A2S9XHT6</accession>
<evidence type="ECO:0000313" key="3">
    <source>
        <dbReference type="Proteomes" id="UP000237968"/>
    </source>
</evidence>
<proteinExistence type="predicted"/>
<sequence>MYGALPLALALTLGPAKTPAETPAGRGAEHQTPLSTEQCREQQLDFFVGFGPAEAPTLLKVYLDPTETETSPLRVWLELRRIAGERGDELRVELIPTRGGLANPDPEPDSVRLWFMAVAALGELEEALRLLDRQDWLRIAAELRSEDGRDRLARAVGLDADAIEALRTGAAGGCLRRSLDRASAGLAVQTMGQRSSLIGVVDRAGTEQFQYVDAELSELRTQIDRLVTAPSYADVAIGFVPFGPSMISRTSRLDRTFPETGVLVGGEALPHRLVIFVEDEEHGRLPDWLGPAMRYRTQHPGRMSVQLIAAGVGSRAIGLRRRLCAARTLGLEVEYLLLLSEHPAARRLHETDLHEVLQPVADSDACSDSEPLESPGVGEEPSSRRGGDFGHPRGAWFDGRPVNPADLESLEWQLDSDLQPSIIDWLTTPDSQAMDVVSPGF</sequence>
<evidence type="ECO:0000256" key="1">
    <source>
        <dbReference type="SAM" id="MobiDB-lite"/>
    </source>
</evidence>
<feature type="compositionally biased region" description="Basic and acidic residues" evidence="1">
    <location>
        <begin position="381"/>
        <end position="391"/>
    </location>
</feature>
<keyword evidence="3" id="KW-1185">Reference proteome</keyword>
<dbReference type="OrthoDB" id="9823362at2"/>
<organism evidence="2 3">
    <name type="scientific">Enhygromyxa salina</name>
    <dbReference type="NCBI Taxonomy" id="215803"/>
    <lineage>
        <taxon>Bacteria</taxon>
        <taxon>Pseudomonadati</taxon>
        <taxon>Myxococcota</taxon>
        <taxon>Polyangia</taxon>
        <taxon>Nannocystales</taxon>
        <taxon>Nannocystaceae</taxon>
        <taxon>Enhygromyxa</taxon>
    </lineage>
</organism>
<dbReference type="AlphaFoldDB" id="A0A2S9XHT6"/>
<protein>
    <submittedName>
        <fullName evidence="2">Uncharacterized protein</fullName>
    </submittedName>
</protein>
<dbReference type="EMBL" id="PVNK01000209">
    <property type="protein sequence ID" value="PRP92444.1"/>
    <property type="molecule type" value="Genomic_DNA"/>
</dbReference>
<reference evidence="2 3" key="1">
    <citation type="submission" date="2018-03" db="EMBL/GenBank/DDBJ databases">
        <title>Draft Genome Sequences of the Obligatory Marine Myxobacteria Enhygromyxa salina SWB005.</title>
        <authorList>
            <person name="Poehlein A."/>
            <person name="Moghaddam J.A."/>
            <person name="Harms H."/>
            <person name="Alanjari M."/>
            <person name="Koenig G.M."/>
            <person name="Daniel R."/>
            <person name="Schaeberle T.F."/>
        </authorList>
    </citation>
    <scope>NUCLEOTIDE SEQUENCE [LARGE SCALE GENOMIC DNA]</scope>
    <source>
        <strain evidence="2 3">SWB005</strain>
    </source>
</reference>
<feature type="region of interest" description="Disordered" evidence="1">
    <location>
        <begin position="360"/>
        <end position="402"/>
    </location>
</feature>
<gene>
    <name evidence="2" type="ORF">ENSA5_48620</name>
</gene>
<dbReference type="Proteomes" id="UP000237968">
    <property type="component" value="Unassembled WGS sequence"/>
</dbReference>
<name>A0A2S9XHT6_9BACT</name>
<comment type="caution">
    <text evidence="2">The sequence shown here is derived from an EMBL/GenBank/DDBJ whole genome shotgun (WGS) entry which is preliminary data.</text>
</comment>
<dbReference type="RefSeq" id="WP_106394118.1">
    <property type="nucleotide sequence ID" value="NZ_PVNK01000209.1"/>
</dbReference>
<evidence type="ECO:0000313" key="2">
    <source>
        <dbReference type="EMBL" id="PRP92444.1"/>
    </source>
</evidence>